<gene>
    <name evidence="3" type="ORF">Glove_384g51</name>
    <name evidence="2" type="ORF">Glove_384g52</name>
</gene>
<dbReference type="Pfam" id="PF00172">
    <property type="entry name" value="Zn_clus"/>
    <property type="match status" value="1"/>
</dbReference>
<reference evidence="3 4" key="1">
    <citation type="submission" date="2018-08" db="EMBL/GenBank/DDBJ databases">
        <title>Genome and evolution of the arbuscular mycorrhizal fungus Diversispora epigaea (formerly Glomus versiforme) and its bacterial endosymbionts.</title>
        <authorList>
            <person name="Sun X."/>
            <person name="Fei Z."/>
            <person name="Harrison M."/>
        </authorList>
    </citation>
    <scope>NUCLEOTIDE SEQUENCE [LARGE SCALE GENOMIC DNA]</scope>
    <source>
        <strain evidence="3 4">IT104</strain>
    </source>
</reference>
<keyword evidence="4" id="KW-1185">Reference proteome</keyword>
<dbReference type="EMBL" id="PQFF01000344">
    <property type="protein sequence ID" value="RHZ57724.1"/>
    <property type="molecule type" value="Genomic_DNA"/>
</dbReference>
<evidence type="ECO:0000313" key="4">
    <source>
        <dbReference type="Proteomes" id="UP000266861"/>
    </source>
</evidence>
<protein>
    <recommendedName>
        <fullName evidence="1">Zn(2)-C6 fungal-type domain-containing protein</fullName>
    </recommendedName>
</protein>
<accession>A0A397H7R1</accession>
<feature type="domain" description="Zn(2)-C6 fungal-type" evidence="1">
    <location>
        <begin position="12"/>
        <end position="44"/>
    </location>
</feature>
<dbReference type="GO" id="GO:0008270">
    <property type="term" value="F:zinc ion binding"/>
    <property type="evidence" value="ECO:0007669"/>
    <property type="project" value="InterPro"/>
</dbReference>
<dbReference type="AlphaFoldDB" id="A0A397H7R1"/>
<evidence type="ECO:0000313" key="3">
    <source>
        <dbReference type="EMBL" id="RHZ57724.1"/>
    </source>
</evidence>
<dbReference type="SMART" id="SM00066">
    <property type="entry name" value="GAL4"/>
    <property type="match status" value="1"/>
</dbReference>
<evidence type="ECO:0000259" key="1">
    <source>
        <dbReference type="PROSITE" id="PS50048"/>
    </source>
</evidence>
<comment type="caution">
    <text evidence="3">The sequence shown here is derived from an EMBL/GenBank/DDBJ whole genome shotgun (WGS) entry which is preliminary data.</text>
</comment>
<dbReference type="CDD" id="cd00067">
    <property type="entry name" value="GAL4"/>
    <property type="match status" value="1"/>
</dbReference>
<dbReference type="PROSITE" id="PS50048">
    <property type="entry name" value="ZN2_CY6_FUNGAL_2"/>
    <property type="match status" value="1"/>
</dbReference>
<dbReference type="InterPro" id="IPR001138">
    <property type="entry name" value="Zn2Cys6_DnaBD"/>
</dbReference>
<name>A0A397H7R1_9GLOM</name>
<dbReference type="InterPro" id="IPR036864">
    <property type="entry name" value="Zn2-C6_fun-type_DNA-bd_sf"/>
</dbReference>
<sequence>MNKTNRTHVTVACRNCQKAKKKCSDYKQNPSCERCVKKGLECEYIQSVLKRGRRQIHVNESNRLSEDDNNISRDDDIFDLSRKYGLHFNAVRDLKETYPNEPFDLMMKTLTATTNKKCPNDVNHICHAGCFITD</sequence>
<dbReference type="SUPFAM" id="SSF57701">
    <property type="entry name" value="Zn2/Cys6 DNA-binding domain"/>
    <property type="match status" value="1"/>
</dbReference>
<proteinExistence type="predicted"/>
<dbReference type="OrthoDB" id="3362851at2759"/>
<dbReference type="EMBL" id="PQFF01000344">
    <property type="protein sequence ID" value="RHZ57723.1"/>
    <property type="molecule type" value="Genomic_DNA"/>
</dbReference>
<dbReference type="Proteomes" id="UP000266861">
    <property type="component" value="Unassembled WGS sequence"/>
</dbReference>
<evidence type="ECO:0000313" key="2">
    <source>
        <dbReference type="EMBL" id="RHZ57723.1"/>
    </source>
</evidence>
<organism evidence="3 4">
    <name type="scientific">Diversispora epigaea</name>
    <dbReference type="NCBI Taxonomy" id="1348612"/>
    <lineage>
        <taxon>Eukaryota</taxon>
        <taxon>Fungi</taxon>
        <taxon>Fungi incertae sedis</taxon>
        <taxon>Mucoromycota</taxon>
        <taxon>Glomeromycotina</taxon>
        <taxon>Glomeromycetes</taxon>
        <taxon>Diversisporales</taxon>
        <taxon>Diversisporaceae</taxon>
        <taxon>Diversispora</taxon>
    </lineage>
</organism>
<dbReference type="Gene3D" id="4.10.240.10">
    <property type="entry name" value="Zn(2)-C6 fungal-type DNA-binding domain"/>
    <property type="match status" value="1"/>
</dbReference>
<dbReference type="GO" id="GO:0000981">
    <property type="term" value="F:DNA-binding transcription factor activity, RNA polymerase II-specific"/>
    <property type="evidence" value="ECO:0007669"/>
    <property type="project" value="InterPro"/>
</dbReference>